<organism evidence="1">
    <name type="scientific">Panicum hallii</name>
    <dbReference type="NCBI Taxonomy" id="206008"/>
    <lineage>
        <taxon>Eukaryota</taxon>
        <taxon>Viridiplantae</taxon>
        <taxon>Streptophyta</taxon>
        <taxon>Embryophyta</taxon>
        <taxon>Tracheophyta</taxon>
        <taxon>Spermatophyta</taxon>
        <taxon>Magnoliopsida</taxon>
        <taxon>Liliopsida</taxon>
        <taxon>Poales</taxon>
        <taxon>Poaceae</taxon>
        <taxon>PACMAD clade</taxon>
        <taxon>Panicoideae</taxon>
        <taxon>Panicodae</taxon>
        <taxon>Paniceae</taxon>
        <taxon>Panicinae</taxon>
        <taxon>Panicum</taxon>
        <taxon>Panicum sect. Panicum</taxon>
    </lineage>
</organism>
<name>A0A2T8I4H2_9POAL</name>
<gene>
    <name evidence="1" type="ORF">PAHAL_9G432000</name>
</gene>
<dbReference type="EMBL" id="CM008054">
    <property type="protein sequence ID" value="PVH32578.1"/>
    <property type="molecule type" value="Genomic_DNA"/>
</dbReference>
<evidence type="ECO:0000313" key="1">
    <source>
        <dbReference type="EMBL" id="PVH32578.1"/>
    </source>
</evidence>
<reference evidence="1" key="1">
    <citation type="submission" date="2018-04" db="EMBL/GenBank/DDBJ databases">
        <title>WGS assembly of Panicum hallii.</title>
        <authorList>
            <person name="Lovell J."/>
            <person name="Jenkins J."/>
            <person name="Lowry D."/>
            <person name="Mamidi S."/>
            <person name="Sreedasyam A."/>
            <person name="Weng X."/>
            <person name="Barry K."/>
            <person name="Bonette J."/>
            <person name="Campitelli B."/>
            <person name="Daum C."/>
            <person name="Gordon S."/>
            <person name="Gould B."/>
            <person name="Lipzen A."/>
            <person name="Macqueen A."/>
            <person name="Palacio-Mejia J."/>
            <person name="Plott C."/>
            <person name="Shakirov E."/>
            <person name="Shu S."/>
            <person name="Yoshinaga Y."/>
            <person name="Zane M."/>
            <person name="Rokhsar D."/>
            <person name="Grimwood J."/>
            <person name="Schmutz J."/>
            <person name="Juenger T."/>
        </authorList>
    </citation>
    <scope>NUCLEOTIDE SEQUENCE [LARGE SCALE GENOMIC DNA]</scope>
    <source>
        <strain evidence="1">FIL2</strain>
    </source>
</reference>
<protein>
    <submittedName>
        <fullName evidence="1">Uncharacterized protein</fullName>
    </submittedName>
</protein>
<accession>A0A2T8I4H2</accession>
<sequence>MRESSLNLHGNRLTMPAMDKLELPCFLLCSAPFFSEPVTSGPKISKICV</sequence>
<proteinExistence type="predicted"/>
<dbReference type="AlphaFoldDB" id="A0A2T8I4H2"/>
<dbReference type="Proteomes" id="UP000243499">
    <property type="component" value="Chromosome 9"/>
</dbReference>
<dbReference type="Gramene" id="PVH32578">
    <property type="protein sequence ID" value="PVH32578"/>
    <property type="gene ID" value="PAHAL_9G432000"/>
</dbReference>